<dbReference type="AlphaFoldDB" id="W7XC68"/>
<dbReference type="EMBL" id="GG662297">
    <property type="protein sequence ID" value="EWS71301.1"/>
    <property type="molecule type" value="Genomic_DNA"/>
</dbReference>
<keyword evidence="1" id="KW-0812">Transmembrane</keyword>
<reference evidence="3" key="1">
    <citation type="journal article" date="2006" name="PLoS Biol.">
        <title>Macronuclear genome sequence of the ciliate Tetrahymena thermophila, a model eukaryote.</title>
        <authorList>
            <person name="Eisen J.A."/>
            <person name="Coyne R.S."/>
            <person name="Wu M."/>
            <person name="Wu D."/>
            <person name="Thiagarajan M."/>
            <person name="Wortman J.R."/>
            <person name="Badger J.H."/>
            <person name="Ren Q."/>
            <person name="Amedeo P."/>
            <person name="Jones K.M."/>
            <person name="Tallon L.J."/>
            <person name="Delcher A.L."/>
            <person name="Salzberg S.L."/>
            <person name="Silva J.C."/>
            <person name="Haas B.J."/>
            <person name="Majoros W.H."/>
            <person name="Farzad M."/>
            <person name="Carlton J.M."/>
            <person name="Smith R.K. Jr."/>
            <person name="Garg J."/>
            <person name="Pearlman R.E."/>
            <person name="Karrer K.M."/>
            <person name="Sun L."/>
            <person name="Manning G."/>
            <person name="Elde N.C."/>
            <person name="Turkewitz A.P."/>
            <person name="Asai D.J."/>
            <person name="Wilkes D.E."/>
            <person name="Wang Y."/>
            <person name="Cai H."/>
            <person name="Collins K."/>
            <person name="Stewart B.A."/>
            <person name="Lee S.R."/>
            <person name="Wilamowska K."/>
            <person name="Weinberg Z."/>
            <person name="Ruzzo W.L."/>
            <person name="Wloga D."/>
            <person name="Gaertig J."/>
            <person name="Frankel J."/>
            <person name="Tsao C.-C."/>
            <person name="Gorovsky M.A."/>
            <person name="Keeling P.J."/>
            <person name="Waller R.F."/>
            <person name="Patron N.J."/>
            <person name="Cherry J.M."/>
            <person name="Stover N.A."/>
            <person name="Krieger C.J."/>
            <person name="del Toro C."/>
            <person name="Ryder H.F."/>
            <person name="Williamson S.C."/>
            <person name="Barbeau R.A."/>
            <person name="Hamilton E.P."/>
            <person name="Orias E."/>
        </authorList>
    </citation>
    <scope>NUCLEOTIDE SEQUENCE [LARGE SCALE GENOMIC DNA]</scope>
    <source>
        <strain evidence="3">SB210</strain>
    </source>
</reference>
<dbReference type="SMART" id="SM00261">
    <property type="entry name" value="FU"/>
    <property type="match status" value="4"/>
</dbReference>
<keyword evidence="1" id="KW-1133">Transmembrane helix</keyword>
<dbReference type="Proteomes" id="UP000009168">
    <property type="component" value="Unassembled WGS sequence"/>
</dbReference>
<dbReference type="OrthoDB" id="9408020at2759"/>
<dbReference type="InterPro" id="IPR006212">
    <property type="entry name" value="Furin_repeat"/>
</dbReference>
<dbReference type="InParanoid" id="W7XC68"/>
<organism evidence="2 3">
    <name type="scientific">Tetrahymena thermophila (strain SB210)</name>
    <dbReference type="NCBI Taxonomy" id="312017"/>
    <lineage>
        <taxon>Eukaryota</taxon>
        <taxon>Sar</taxon>
        <taxon>Alveolata</taxon>
        <taxon>Ciliophora</taxon>
        <taxon>Intramacronucleata</taxon>
        <taxon>Oligohymenophorea</taxon>
        <taxon>Hymenostomatida</taxon>
        <taxon>Tetrahymenina</taxon>
        <taxon>Tetrahymenidae</taxon>
        <taxon>Tetrahymena</taxon>
    </lineage>
</organism>
<dbReference type="RefSeq" id="XP_012656165.1">
    <property type="nucleotide sequence ID" value="XM_012800711.1"/>
</dbReference>
<dbReference type="SUPFAM" id="SSF57184">
    <property type="entry name" value="Growth factor receptor domain"/>
    <property type="match status" value="2"/>
</dbReference>
<evidence type="ECO:0000256" key="1">
    <source>
        <dbReference type="SAM" id="Phobius"/>
    </source>
</evidence>
<dbReference type="KEGG" id="tet:TTHERM_000944157"/>
<dbReference type="PANTHER" id="PTHR15332:SF175">
    <property type="entry name" value="PROPROTEIN CONVERTASE SUBTILISIN_KEXIN TYPE 5-LIKE"/>
    <property type="match status" value="1"/>
</dbReference>
<gene>
    <name evidence="2" type="ORF">TTHERM_000944157</name>
</gene>
<feature type="transmembrane region" description="Helical" evidence="1">
    <location>
        <begin position="367"/>
        <end position="388"/>
    </location>
</feature>
<name>W7XC68_TETTS</name>
<sequence>MLNDKTKTKSLQDSSQNSQAINQYRCFGSYTFTPCYQNFDPFASFLCTGNDIFLTYTNPTIQNFATSGWIFLKGNENQNYNILTVLQGSQVLFRVKYNIPGNYFSVQLHSNSAVNMIYSSFAPYTIKQQWYFLQFYMEVTTGSQLNLNTYIYENKNNYFSSQQQKLGIGFNSFIAADLVFDFGNGQSIYEGGFLSQTNSCFMLAARKDQQCIICRSGYLLDYQNNMICVTPSSSNQSTLINNVKDWTPKQFTCPKNMILDSQNICKCFFQFYRRGDECFQCQSYCKGCIDANTCIEMDSQRQSNGICKNGYFDDGYTCLKPKFIIRSRINQTINLIASDLGAGCSQDGTQPSYITDNSILKIQKERGFFFCFIILGYNLLTQSTIAFIQDSGIELFTIMFEMNNNNGYSMPSFSLFVQGVRKQILFYNQNNLDWLWIAFQTDFNTANFHLFSNLNLYTAVIDVKSQFSSYTVNDPFLCIGKCSSQFQPSYACANYGLLYYINQLDQLGDYSQIENLINHLTNQVAFFKLDYSNLPTSNYIIDPISSLRLQSNLNLIIKRFKGIQFTQNINARIEGLILNSNYPTFSCNIFIEKLSMEQMIFNIQSGSQYLQYFLVPYGETKAQIRMCHDSLCIDTKYSMLNINQQNFLYLIFRTRGQINSQTFEKFEIFCNYQREEIQFAYPSPDNNPKTALIFQQVNQLNLQDQSVYINKIRIELQSGSYYYDYDNSERCFLFRNILQMECLIPKKGFVFFSNNQIISEDECNKMTSILNSFHTIDPSAHECVDTGLSPYCIMLDDSSQNFMCIKCQYSSQDPSKNCECPFGTFLNQKILSCQKCSPNCLTCINTFDNCIKCANSNQSPPQCSCQEQNYYLDENFTCKMCSYQCDTCIQNSNYCLTCSKDRENPPICNCKQQFNEVNKKCEKIECDQKCLTCVSSSSNCTQCKNGRMELAHNATKDSFMIFKLKLVNNAQYSAYNV</sequence>
<dbReference type="PANTHER" id="PTHR15332">
    <property type="entry name" value="PROPROTEIN CONVERTASE SUBTILISIN_KEXIN TYPE 5-LIKE"/>
    <property type="match status" value="1"/>
</dbReference>
<accession>W7XC68</accession>
<dbReference type="InterPro" id="IPR009030">
    <property type="entry name" value="Growth_fac_rcpt_cys_sf"/>
</dbReference>
<evidence type="ECO:0000313" key="2">
    <source>
        <dbReference type="EMBL" id="EWS71301.1"/>
    </source>
</evidence>
<evidence type="ECO:0000313" key="3">
    <source>
        <dbReference type="Proteomes" id="UP000009168"/>
    </source>
</evidence>
<dbReference type="GeneID" id="24441188"/>
<keyword evidence="1" id="KW-0472">Membrane</keyword>
<keyword evidence="3" id="KW-1185">Reference proteome</keyword>
<proteinExistence type="predicted"/>
<protein>
    <submittedName>
        <fullName evidence="2">Bowman-birk serine protease inhibitor family protein</fullName>
    </submittedName>
</protein>